<keyword evidence="2" id="KW-1185">Reference proteome</keyword>
<reference evidence="2" key="1">
    <citation type="journal article" date="2020" name="Genome Biol.">
        <title>Gamete binning: chromosome-level and haplotype-resolved genome assembly enabled by high-throughput single-cell sequencing of gamete genomes.</title>
        <authorList>
            <person name="Campoy J.A."/>
            <person name="Sun H."/>
            <person name="Goel M."/>
            <person name="Jiao W.-B."/>
            <person name="Folz-Donahue K."/>
            <person name="Wang N."/>
            <person name="Rubio M."/>
            <person name="Liu C."/>
            <person name="Kukat C."/>
            <person name="Ruiz D."/>
            <person name="Huettel B."/>
            <person name="Schneeberger K."/>
        </authorList>
    </citation>
    <scope>NUCLEOTIDE SEQUENCE [LARGE SCALE GENOMIC DNA]</scope>
    <source>
        <strain evidence="2">cv. Rojo Pasion</strain>
    </source>
</reference>
<name>A0A6J5W3W1_PRUAR</name>
<proteinExistence type="predicted"/>
<evidence type="ECO:0000313" key="1">
    <source>
        <dbReference type="EMBL" id="CAB4296280.1"/>
    </source>
</evidence>
<dbReference type="AlphaFoldDB" id="A0A6J5W3W1"/>
<accession>A0A6J5W3W1</accession>
<gene>
    <name evidence="1" type="ORF">ORAREDHAP_LOCUS7855</name>
</gene>
<evidence type="ECO:0000313" key="2">
    <source>
        <dbReference type="Proteomes" id="UP000507245"/>
    </source>
</evidence>
<organism evidence="1 2">
    <name type="scientific">Prunus armeniaca</name>
    <name type="common">Apricot</name>
    <name type="synonym">Armeniaca vulgaris</name>
    <dbReference type="NCBI Taxonomy" id="36596"/>
    <lineage>
        <taxon>Eukaryota</taxon>
        <taxon>Viridiplantae</taxon>
        <taxon>Streptophyta</taxon>
        <taxon>Embryophyta</taxon>
        <taxon>Tracheophyta</taxon>
        <taxon>Spermatophyta</taxon>
        <taxon>Magnoliopsida</taxon>
        <taxon>eudicotyledons</taxon>
        <taxon>Gunneridae</taxon>
        <taxon>Pentapetalae</taxon>
        <taxon>rosids</taxon>
        <taxon>fabids</taxon>
        <taxon>Rosales</taxon>
        <taxon>Rosaceae</taxon>
        <taxon>Amygdaloideae</taxon>
        <taxon>Amygdaleae</taxon>
        <taxon>Prunus</taxon>
    </lineage>
</organism>
<dbReference type="EMBL" id="CAEKKB010000001">
    <property type="protein sequence ID" value="CAB4296280.1"/>
    <property type="molecule type" value="Genomic_DNA"/>
</dbReference>
<sequence>MMTTRIMKMRHPPKSLHSNKILLQPEDQEGKFESLLVEYSIVFKLDLDALSVAWDKASPDDHKRTYVKHLSDSIESYDAGNCVGSGSAIVVYA</sequence>
<protein>
    <submittedName>
        <fullName evidence="1">Uncharacterized protein</fullName>
    </submittedName>
</protein>
<dbReference type="Proteomes" id="UP000507245">
    <property type="component" value="Unassembled WGS sequence"/>
</dbReference>